<accession>A0AA90UDS8</accession>
<dbReference type="Proteomes" id="UP000442105">
    <property type="component" value="Unassembled WGS sequence"/>
</dbReference>
<gene>
    <name evidence="1" type="ORF">F7D95_01170</name>
</gene>
<dbReference type="AlphaFoldDB" id="A0AA90UDS8"/>
<reference evidence="2" key="1">
    <citation type="submission" date="2019-09" db="EMBL/GenBank/DDBJ databases">
        <title>Distinct polysaccharide growth profiles of human intestinal Prevotella copri isolates.</title>
        <authorList>
            <person name="Fehlner-Peach H."/>
            <person name="Magnabosco C."/>
            <person name="Raghavan V."/>
            <person name="Scher J.U."/>
            <person name="Tett A."/>
            <person name="Cox L.M."/>
            <person name="Gottsegen C."/>
            <person name="Watters A."/>
            <person name="Wiltshire- Gordon J.D."/>
            <person name="Segata N."/>
            <person name="Bonneau R."/>
            <person name="Littman D.R."/>
        </authorList>
    </citation>
    <scope>NUCLEOTIDE SEQUENCE [LARGE SCALE GENOMIC DNA]</scope>
    <source>
        <strain evidence="2">iAQ1179</strain>
    </source>
</reference>
<evidence type="ECO:0000313" key="2">
    <source>
        <dbReference type="Proteomes" id="UP000442105"/>
    </source>
</evidence>
<protein>
    <submittedName>
        <fullName evidence="1">Uncharacterized protein</fullName>
    </submittedName>
</protein>
<name>A0AA90UDS8_9BACT</name>
<proteinExistence type="predicted"/>
<sequence>MKELKVGERVVLDIVVTETVTCAGCFFESKGACEVWRKYPCASKQRSDRKNVIFKEIKE</sequence>
<evidence type="ECO:0000313" key="1">
    <source>
        <dbReference type="EMBL" id="MQN11451.1"/>
    </source>
</evidence>
<comment type="caution">
    <text evidence="1">The sequence shown here is derived from an EMBL/GenBank/DDBJ whole genome shotgun (WGS) entry which is preliminary data.</text>
</comment>
<organism evidence="1 2">
    <name type="scientific">Segatella copri</name>
    <dbReference type="NCBI Taxonomy" id="165179"/>
    <lineage>
        <taxon>Bacteria</taxon>
        <taxon>Pseudomonadati</taxon>
        <taxon>Bacteroidota</taxon>
        <taxon>Bacteroidia</taxon>
        <taxon>Bacteroidales</taxon>
        <taxon>Prevotellaceae</taxon>
        <taxon>Segatella</taxon>
    </lineage>
</organism>
<dbReference type="RefSeq" id="WP_153127657.1">
    <property type="nucleotide sequence ID" value="NZ_VZCW01000030.1"/>
</dbReference>
<dbReference type="EMBL" id="VZCW01000030">
    <property type="protein sequence ID" value="MQN11451.1"/>
    <property type="molecule type" value="Genomic_DNA"/>
</dbReference>